<evidence type="ECO:0000256" key="1">
    <source>
        <dbReference type="SAM" id="MobiDB-lite"/>
    </source>
</evidence>
<gene>
    <name evidence="2" type="ORF">PoB_006732400</name>
</gene>
<organism evidence="2 3">
    <name type="scientific">Plakobranchus ocellatus</name>
    <dbReference type="NCBI Taxonomy" id="259542"/>
    <lineage>
        <taxon>Eukaryota</taxon>
        <taxon>Metazoa</taxon>
        <taxon>Spiralia</taxon>
        <taxon>Lophotrochozoa</taxon>
        <taxon>Mollusca</taxon>
        <taxon>Gastropoda</taxon>
        <taxon>Heterobranchia</taxon>
        <taxon>Euthyneura</taxon>
        <taxon>Panpulmonata</taxon>
        <taxon>Sacoglossa</taxon>
        <taxon>Placobranchoidea</taxon>
        <taxon>Plakobranchidae</taxon>
        <taxon>Plakobranchus</taxon>
    </lineage>
</organism>
<reference evidence="2 3" key="1">
    <citation type="journal article" date="2021" name="Elife">
        <title>Chloroplast acquisition without the gene transfer in kleptoplastic sea slugs, Plakobranchus ocellatus.</title>
        <authorList>
            <person name="Maeda T."/>
            <person name="Takahashi S."/>
            <person name="Yoshida T."/>
            <person name="Shimamura S."/>
            <person name="Takaki Y."/>
            <person name="Nagai Y."/>
            <person name="Toyoda A."/>
            <person name="Suzuki Y."/>
            <person name="Arimoto A."/>
            <person name="Ishii H."/>
            <person name="Satoh N."/>
            <person name="Nishiyama T."/>
            <person name="Hasebe M."/>
            <person name="Maruyama T."/>
            <person name="Minagawa J."/>
            <person name="Obokata J."/>
            <person name="Shigenobu S."/>
        </authorList>
    </citation>
    <scope>NUCLEOTIDE SEQUENCE [LARGE SCALE GENOMIC DNA]</scope>
</reference>
<dbReference type="AlphaFoldDB" id="A0AAV4D9F8"/>
<evidence type="ECO:0000313" key="3">
    <source>
        <dbReference type="Proteomes" id="UP000735302"/>
    </source>
</evidence>
<feature type="region of interest" description="Disordered" evidence="1">
    <location>
        <begin position="51"/>
        <end position="107"/>
    </location>
</feature>
<feature type="compositionally biased region" description="Polar residues" evidence="1">
    <location>
        <begin position="51"/>
        <end position="64"/>
    </location>
</feature>
<dbReference type="Proteomes" id="UP000735302">
    <property type="component" value="Unassembled WGS sequence"/>
</dbReference>
<dbReference type="EMBL" id="BLXT01007646">
    <property type="protein sequence ID" value="GFO40819.1"/>
    <property type="molecule type" value="Genomic_DNA"/>
</dbReference>
<comment type="caution">
    <text evidence="2">The sequence shown here is derived from an EMBL/GenBank/DDBJ whole genome shotgun (WGS) entry which is preliminary data.</text>
</comment>
<feature type="compositionally biased region" description="Basic residues" evidence="1">
    <location>
        <begin position="72"/>
        <end position="84"/>
    </location>
</feature>
<protein>
    <submittedName>
        <fullName evidence="2">Uncharacterized protein</fullName>
    </submittedName>
</protein>
<sequence>MIAKLLNASGHSIFIHTQLIKSHLSRGNACVLLSFDQIDALVSYSCCGDSTNTGRALRSVTETPKGSPESKHGRKKKGVRRSKTHGSTLLAHINNKEGNREDGLEIN</sequence>
<proteinExistence type="predicted"/>
<keyword evidence="3" id="KW-1185">Reference proteome</keyword>
<accession>A0AAV4D9F8</accession>
<evidence type="ECO:0000313" key="2">
    <source>
        <dbReference type="EMBL" id="GFO40819.1"/>
    </source>
</evidence>
<name>A0AAV4D9F8_9GAST</name>
<feature type="compositionally biased region" description="Basic and acidic residues" evidence="1">
    <location>
        <begin position="94"/>
        <end position="107"/>
    </location>
</feature>